<dbReference type="InterPro" id="IPR016461">
    <property type="entry name" value="COMT-like"/>
</dbReference>
<evidence type="ECO:0000256" key="1">
    <source>
        <dbReference type="ARBA" id="ARBA00022603"/>
    </source>
</evidence>
<keyword evidence="8" id="KW-1185">Reference proteome</keyword>
<dbReference type="SUPFAM" id="SSF53335">
    <property type="entry name" value="S-adenosyl-L-methionine-dependent methyltransferases"/>
    <property type="match status" value="1"/>
</dbReference>
<dbReference type="Gene3D" id="1.10.287.1350">
    <property type="match status" value="1"/>
</dbReference>
<accession>A0A4R4QEU2</accession>
<keyword evidence="2 7" id="KW-0808">Transferase</keyword>
<dbReference type="Pfam" id="PF08100">
    <property type="entry name" value="Dimerisation"/>
    <property type="match status" value="1"/>
</dbReference>
<reference evidence="7 8" key="1">
    <citation type="submission" date="2019-03" db="EMBL/GenBank/DDBJ databases">
        <title>Draft genome sequences of novel Actinobacteria.</title>
        <authorList>
            <person name="Sahin N."/>
            <person name="Ay H."/>
            <person name="Saygin H."/>
        </authorList>
    </citation>
    <scope>NUCLEOTIDE SEQUENCE [LARGE SCALE GENOMIC DNA]</scope>
    <source>
        <strain evidence="7 8">JCM 30547</strain>
    </source>
</reference>
<dbReference type="OrthoDB" id="4145676at2"/>
<feature type="active site" description="Proton acceptor" evidence="4">
    <location>
        <position position="242"/>
    </location>
</feature>
<feature type="domain" description="O-methyltransferase C-terminal" evidence="5">
    <location>
        <begin position="107"/>
        <end position="310"/>
    </location>
</feature>
<dbReference type="RefSeq" id="WP_132402497.1">
    <property type="nucleotide sequence ID" value="NZ_SMKA01000010.1"/>
</dbReference>
<evidence type="ECO:0000256" key="3">
    <source>
        <dbReference type="ARBA" id="ARBA00022691"/>
    </source>
</evidence>
<feature type="domain" description="O-methyltransferase dimerisation" evidence="6">
    <location>
        <begin position="8"/>
        <end position="83"/>
    </location>
</feature>
<dbReference type="AlphaFoldDB" id="A0A4R4QEU2"/>
<dbReference type="GO" id="GO:0046983">
    <property type="term" value="F:protein dimerization activity"/>
    <property type="evidence" value="ECO:0007669"/>
    <property type="project" value="InterPro"/>
</dbReference>
<dbReference type="PROSITE" id="PS51683">
    <property type="entry name" value="SAM_OMT_II"/>
    <property type="match status" value="1"/>
</dbReference>
<dbReference type="CDD" id="cd02440">
    <property type="entry name" value="AdoMet_MTases"/>
    <property type="match status" value="1"/>
</dbReference>
<organism evidence="7 8">
    <name type="scientific">Kribbella albertanoniae</name>
    <dbReference type="NCBI Taxonomy" id="1266829"/>
    <lineage>
        <taxon>Bacteria</taxon>
        <taxon>Bacillati</taxon>
        <taxon>Actinomycetota</taxon>
        <taxon>Actinomycetes</taxon>
        <taxon>Propionibacteriales</taxon>
        <taxon>Kribbellaceae</taxon>
        <taxon>Kribbella</taxon>
    </lineage>
</organism>
<dbReference type="Proteomes" id="UP000295075">
    <property type="component" value="Unassembled WGS sequence"/>
</dbReference>
<gene>
    <name evidence="7" type="ORF">E1261_04900</name>
</gene>
<evidence type="ECO:0000313" key="8">
    <source>
        <dbReference type="Proteomes" id="UP000295075"/>
    </source>
</evidence>
<dbReference type="Gene3D" id="3.40.50.150">
    <property type="entry name" value="Vaccinia Virus protein VP39"/>
    <property type="match status" value="1"/>
</dbReference>
<sequence>MDARRQLMEYLTGKWVPPVLATLAELGVADELVAKPLTTSELGVRVGADSRALHRVLRAAASVGVFVEVGDGRFGLTETASLLRSDVPGSLRDAARMFALEPFWSPYAQLTETVRTGEPAFDQVFGMSIYEYLQANPGAAQIFGATVASFHSQALKAIIASHDFSPYQTVVDVGGGSGNLLIELLQAYPECRGVLLELDSVLPTASSTIAAAGLSDRIELVAGDFFAAVPAGDAYLVKSNLHNFGDDKALELLHVVRRGNAPVLVIETMIPAGNDPHYSKFDDIEMMTIAGGDDRTEQEWSELVTAAGFAVRAVLPADERFSILIADPIYVSS</sequence>
<dbReference type="PIRSF" id="PIRSF005739">
    <property type="entry name" value="O-mtase"/>
    <property type="match status" value="1"/>
</dbReference>
<dbReference type="GO" id="GO:0008171">
    <property type="term" value="F:O-methyltransferase activity"/>
    <property type="evidence" value="ECO:0007669"/>
    <property type="project" value="InterPro"/>
</dbReference>
<comment type="caution">
    <text evidence="7">The sequence shown here is derived from an EMBL/GenBank/DDBJ whole genome shotgun (WGS) entry which is preliminary data.</text>
</comment>
<dbReference type="Gene3D" id="1.10.10.10">
    <property type="entry name" value="Winged helix-like DNA-binding domain superfamily/Winged helix DNA-binding domain"/>
    <property type="match status" value="1"/>
</dbReference>
<dbReference type="InterPro" id="IPR029063">
    <property type="entry name" value="SAM-dependent_MTases_sf"/>
</dbReference>
<dbReference type="GO" id="GO:0032259">
    <property type="term" value="P:methylation"/>
    <property type="evidence" value="ECO:0007669"/>
    <property type="project" value="UniProtKB-KW"/>
</dbReference>
<evidence type="ECO:0000256" key="2">
    <source>
        <dbReference type="ARBA" id="ARBA00022679"/>
    </source>
</evidence>
<evidence type="ECO:0000313" key="7">
    <source>
        <dbReference type="EMBL" id="TDC34047.1"/>
    </source>
</evidence>
<dbReference type="InterPro" id="IPR036390">
    <property type="entry name" value="WH_DNA-bd_sf"/>
</dbReference>
<dbReference type="SUPFAM" id="SSF46785">
    <property type="entry name" value="Winged helix' DNA-binding domain"/>
    <property type="match status" value="1"/>
</dbReference>
<dbReference type="EMBL" id="SMKA01000010">
    <property type="protein sequence ID" value="TDC34047.1"/>
    <property type="molecule type" value="Genomic_DNA"/>
</dbReference>
<evidence type="ECO:0000256" key="4">
    <source>
        <dbReference type="PIRSR" id="PIRSR005739-1"/>
    </source>
</evidence>
<dbReference type="InterPro" id="IPR012967">
    <property type="entry name" value="COMT_dimerisation"/>
</dbReference>
<keyword evidence="1 7" id="KW-0489">Methyltransferase</keyword>
<evidence type="ECO:0000259" key="6">
    <source>
        <dbReference type="Pfam" id="PF08100"/>
    </source>
</evidence>
<protein>
    <submittedName>
        <fullName evidence="7">SAM-dependent methyltransferase</fullName>
    </submittedName>
</protein>
<name>A0A4R4QEU2_9ACTN</name>
<dbReference type="InterPro" id="IPR001077">
    <property type="entry name" value="COMT_C"/>
</dbReference>
<dbReference type="PANTHER" id="PTHR43712:SF2">
    <property type="entry name" value="O-METHYLTRANSFERASE CICE"/>
    <property type="match status" value="1"/>
</dbReference>
<evidence type="ECO:0000259" key="5">
    <source>
        <dbReference type="Pfam" id="PF00891"/>
    </source>
</evidence>
<dbReference type="Pfam" id="PF00891">
    <property type="entry name" value="Methyltransf_2"/>
    <property type="match status" value="1"/>
</dbReference>
<proteinExistence type="predicted"/>
<dbReference type="InterPro" id="IPR036388">
    <property type="entry name" value="WH-like_DNA-bd_sf"/>
</dbReference>
<keyword evidence="3" id="KW-0949">S-adenosyl-L-methionine</keyword>
<dbReference type="PANTHER" id="PTHR43712">
    <property type="entry name" value="PUTATIVE (AFU_ORTHOLOGUE AFUA_4G14580)-RELATED"/>
    <property type="match status" value="1"/>
</dbReference>